<reference evidence="1 2" key="1">
    <citation type="journal article" date="2013" name="Genome Announc.">
        <title>Genome Sequence of Serratia plymuthica Strain S13, an Endophyte with Germination- and Plant-Growth-Promoting Activity from the Flower of Styrian Oil Pumpkin.</title>
        <authorList>
            <person name="Muller H."/>
            <person name="Furnkranz M."/>
            <person name="Grube M."/>
            <person name="Berg G."/>
        </authorList>
    </citation>
    <scope>NUCLEOTIDE SEQUENCE [LARGE SCALE GENOMIC DNA]</scope>
    <source>
        <strain evidence="1">S13</strain>
    </source>
</reference>
<accession>S4YQF4</accession>
<dbReference type="KEGG" id="sry:M621_07860"/>
<evidence type="ECO:0000313" key="2">
    <source>
        <dbReference type="Proteomes" id="UP000014900"/>
    </source>
</evidence>
<dbReference type="Proteomes" id="UP000014900">
    <property type="component" value="Chromosome"/>
</dbReference>
<dbReference type="EMBL" id="CP006566">
    <property type="protein sequence ID" value="AGP46906.1"/>
    <property type="molecule type" value="Genomic_DNA"/>
</dbReference>
<name>S4YQF4_SERPL</name>
<proteinExistence type="predicted"/>
<sequence length="110" mass="11256">MKELGLREIAQISGAGGEQLAQLGGTLVGTWASGGNPYAGALGGYVAGELYSGIQHGHQTAPGIGQGLGSYNPNYNPGLIGPWQPSGNSFSLAEIQAIGWARFQKDVWGG</sequence>
<dbReference type="RefSeq" id="WP_020438744.1">
    <property type="nucleotide sequence ID" value="NC_021659.1"/>
</dbReference>
<protein>
    <submittedName>
        <fullName evidence="1">Uncharacterized protein</fullName>
    </submittedName>
</protein>
<organism evidence="1 2">
    <name type="scientific">Serratia plymuthica S13</name>
    <dbReference type="NCBI Taxonomy" id="1348660"/>
    <lineage>
        <taxon>Bacteria</taxon>
        <taxon>Pseudomonadati</taxon>
        <taxon>Pseudomonadota</taxon>
        <taxon>Gammaproteobacteria</taxon>
        <taxon>Enterobacterales</taxon>
        <taxon>Yersiniaceae</taxon>
        <taxon>Serratia</taxon>
    </lineage>
</organism>
<gene>
    <name evidence="1" type="ORF">M621_07860</name>
</gene>
<dbReference type="AlphaFoldDB" id="S4YQF4"/>
<dbReference type="HOGENOM" id="CLU_2182131_0_0_6"/>
<evidence type="ECO:0000313" key="1">
    <source>
        <dbReference type="EMBL" id="AGP46906.1"/>
    </source>
</evidence>